<keyword evidence="1" id="KW-0812">Transmembrane</keyword>
<evidence type="ECO:0008006" key="4">
    <source>
        <dbReference type="Google" id="ProtNLM"/>
    </source>
</evidence>
<feature type="transmembrane region" description="Helical" evidence="1">
    <location>
        <begin position="170"/>
        <end position="192"/>
    </location>
</feature>
<reference evidence="2 3" key="1">
    <citation type="submission" date="2020-08" db="EMBL/GenBank/DDBJ databases">
        <title>Genomic Encyclopedia of Type Strains, Phase IV (KMG-IV): sequencing the most valuable type-strain genomes for metagenomic binning, comparative biology and taxonomic classification.</title>
        <authorList>
            <person name="Goeker M."/>
        </authorList>
    </citation>
    <scope>NUCLEOTIDE SEQUENCE [LARGE SCALE GENOMIC DNA]</scope>
    <source>
        <strain evidence="2 3">DSM 19612</strain>
    </source>
</reference>
<feature type="transmembrane region" description="Helical" evidence="1">
    <location>
        <begin position="201"/>
        <end position="222"/>
    </location>
</feature>
<keyword evidence="3" id="KW-1185">Reference proteome</keyword>
<feature type="transmembrane region" description="Helical" evidence="1">
    <location>
        <begin position="270"/>
        <end position="291"/>
    </location>
</feature>
<evidence type="ECO:0000313" key="2">
    <source>
        <dbReference type="EMBL" id="MBB6453493.1"/>
    </source>
</evidence>
<dbReference type="EMBL" id="JACHGH010000005">
    <property type="protein sequence ID" value="MBB6453493.1"/>
    <property type="molecule type" value="Genomic_DNA"/>
</dbReference>
<feature type="transmembrane region" description="Helical" evidence="1">
    <location>
        <begin position="12"/>
        <end position="32"/>
    </location>
</feature>
<sequence length="419" mass="48727">MNIYNKMAIRTLSFINEVIFIYFFIAPVFFYLKFPFPYVSYLLVVFLSAAVFWGIGRFTSTYSPFLIVTPLMAFIIYYLFAYPAVVAVLLAIIFSWRFIKQLDGSSGENERLILIISFVLAISEALIFKSDVFIWIGITQFILLLLNHLVKQYLAMAEMNEGNKFSKLNLASGPAFLMFIFLFISAFLLLFFDVIVRIASFLYSVIHSMFIGLLTIMVKVLGLTGIDMTELLNALKLDKGSLFDMDFTRKEEVERQKSWATQNREEIIEAISWTGIVIGAIVALVIIFILYKKKINRYESNNHIGNVIHSSNPMSGDKGKKKNPFQKFLDIFSAKSEEPARKLFFDFEKFAHKKGYGRSYSETIEEWFTRLSFPVKNVDLYQKVRYGEERLSQFEMEHLKKELTLLRHFIKERSETEKE</sequence>
<evidence type="ECO:0000256" key="1">
    <source>
        <dbReference type="SAM" id="Phobius"/>
    </source>
</evidence>
<accession>A0A841Q562</accession>
<feature type="transmembrane region" description="Helical" evidence="1">
    <location>
        <begin position="111"/>
        <end position="127"/>
    </location>
</feature>
<feature type="transmembrane region" description="Helical" evidence="1">
    <location>
        <begin position="132"/>
        <end position="150"/>
    </location>
</feature>
<dbReference type="AlphaFoldDB" id="A0A841Q562"/>
<proteinExistence type="predicted"/>
<gene>
    <name evidence="2" type="ORF">HNQ94_001942</name>
</gene>
<feature type="transmembrane region" description="Helical" evidence="1">
    <location>
        <begin position="38"/>
        <end position="59"/>
    </location>
</feature>
<feature type="transmembrane region" description="Helical" evidence="1">
    <location>
        <begin position="71"/>
        <end position="99"/>
    </location>
</feature>
<comment type="caution">
    <text evidence="2">The sequence shown here is derived from an EMBL/GenBank/DDBJ whole genome shotgun (WGS) entry which is preliminary data.</text>
</comment>
<evidence type="ECO:0000313" key="3">
    <source>
        <dbReference type="Proteomes" id="UP000581688"/>
    </source>
</evidence>
<organism evidence="2 3">
    <name type="scientific">Salirhabdus euzebyi</name>
    <dbReference type="NCBI Taxonomy" id="394506"/>
    <lineage>
        <taxon>Bacteria</taxon>
        <taxon>Bacillati</taxon>
        <taxon>Bacillota</taxon>
        <taxon>Bacilli</taxon>
        <taxon>Bacillales</taxon>
        <taxon>Bacillaceae</taxon>
        <taxon>Salirhabdus</taxon>
    </lineage>
</organism>
<name>A0A841Q562_9BACI</name>
<protein>
    <recommendedName>
        <fullName evidence="4">DUF4129 domain-containing protein</fullName>
    </recommendedName>
</protein>
<keyword evidence="1" id="KW-1133">Transmembrane helix</keyword>
<dbReference type="RefSeq" id="WP_174496150.1">
    <property type="nucleotide sequence ID" value="NZ_CADDWK010000006.1"/>
</dbReference>
<keyword evidence="1" id="KW-0472">Membrane</keyword>
<dbReference type="Proteomes" id="UP000581688">
    <property type="component" value="Unassembled WGS sequence"/>
</dbReference>